<reference evidence="1 2" key="1">
    <citation type="submission" date="2018-02" db="EMBL/GenBank/DDBJ databases">
        <title>Genome sequence of the basidiomycete white-rot fungus Phlebia centrifuga.</title>
        <authorList>
            <person name="Granchi Z."/>
            <person name="Peng M."/>
            <person name="de Vries R.P."/>
            <person name="Hilden K."/>
            <person name="Makela M.R."/>
            <person name="Grigoriev I."/>
            <person name="Riley R."/>
        </authorList>
    </citation>
    <scope>NUCLEOTIDE SEQUENCE [LARGE SCALE GENOMIC DNA]</scope>
    <source>
        <strain evidence="1 2">FBCC195</strain>
    </source>
</reference>
<dbReference type="EMBL" id="MLYV02000921">
    <property type="protein sequence ID" value="PSR75183.1"/>
    <property type="molecule type" value="Genomic_DNA"/>
</dbReference>
<proteinExistence type="predicted"/>
<evidence type="ECO:0000313" key="1">
    <source>
        <dbReference type="EMBL" id="PSR75183.1"/>
    </source>
</evidence>
<organism evidence="1 2">
    <name type="scientific">Hermanssonia centrifuga</name>
    <dbReference type="NCBI Taxonomy" id="98765"/>
    <lineage>
        <taxon>Eukaryota</taxon>
        <taxon>Fungi</taxon>
        <taxon>Dikarya</taxon>
        <taxon>Basidiomycota</taxon>
        <taxon>Agaricomycotina</taxon>
        <taxon>Agaricomycetes</taxon>
        <taxon>Polyporales</taxon>
        <taxon>Meruliaceae</taxon>
        <taxon>Hermanssonia</taxon>
    </lineage>
</organism>
<gene>
    <name evidence="1" type="ORF">PHLCEN_2v9273</name>
</gene>
<dbReference type="Proteomes" id="UP000186601">
    <property type="component" value="Unassembled WGS sequence"/>
</dbReference>
<name>A0A2R6NRC0_9APHY</name>
<keyword evidence="2" id="KW-1185">Reference proteome</keyword>
<evidence type="ECO:0000313" key="2">
    <source>
        <dbReference type="Proteomes" id="UP000186601"/>
    </source>
</evidence>
<comment type="caution">
    <text evidence="1">The sequence shown here is derived from an EMBL/GenBank/DDBJ whole genome shotgun (WGS) entry which is preliminary data.</text>
</comment>
<accession>A0A2R6NRC0</accession>
<sequence length="155" mass="17676">MVGTSLRGLEGLVPLETLQRLVQYRLASQEVAVELVRSWEWMIPVPKLSDQFWLQPNKCCYPKTISEHKDPSGASHKVQEWWALFMRSTREKLEKSTHKDAVEFLEAMKIFATKGPMCDTCRSCADRSISAFTGWLSEKVEKTLNMPAHDAGCND</sequence>
<protein>
    <submittedName>
        <fullName evidence="1">Uncharacterized protein</fullName>
    </submittedName>
</protein>
<dbReference type="AlphaFoldDB" id="A0A2R6NRC0"/>